<gene>
    <name evidence="3" type="ORF">DF220_00830</name>
</gene>
<dbReference type="Proteomes" id="UP000244978">
    <property type="component" value="Unassembled WGS sequence"/>
</dbReference>
<dbReference type="InterPro" id="IPR049713">
    <property type="entry name" value="Pr6Pr-like"/>
</dbReference>
<keyword evidence="2" id="KW-1133">Transmembrane helix</keyword>
<keyword evidence="2" id="KW-0812">Transmembrane</keyword>
<dbReference type="AlphaFoldDB" id="A0A2U1SY39"/>
<dbReference type="EMBL" id="QEEX01000001">
    <property type="protein sequence ID" value="PWB96545.1"/>
    <property type="molecule type" value="Genomic_DNA"/>
</dbReference>
<dbReference type="NCBIfam" id="NF038065">
    <property type="entry name" value="Pr6Pr"/>
    <property type="match status" value="1"/>
</dbReference>
<organism evidence="3 4">
    <name type="scientific">Homoserinimonas hongtaonis</name>
    <dbReference type="NCBI Taxonomy" id="2079791"/>
    <lineage>
        <taxon>Bacteria</taxon>
        <taxon>Bacillati</taxon>
        <taxon>Actinomycetota</taxon>
        <taxon>Actinomycetes</taxon>
        <taxon>Micrococcales</taxon>
        <taxon>Microbacteriaceae</taxon>
        <taxon>Homoserinimonas</taxon>
    </lineage>
</organism>
<protein>
    <recommendedName>
        <fullName evidence="5">Integral membrane protein</fullName>
    </recommendedName>
</protein>
<feature type="transmembrane region" description="Helical" evidence="2">
    <location>
        <begin position="109"/>
        <end position="128"/>
    </location>
</feature>
<evidence type="ECO:0000313" key="3">
    <source>
        <dbReference type="EMBL" id="PWB96545.1"/>
    </source>
</evidence>
<name>A0A2U1SY39_9MICO</name>
<comment type="caution">
    <text evidence="3">The sequence shown here is derived from an EMBL/GenBank/DDBJ whole genome shotgun (WGS) entry which is preliminary data.</text>
</comment>
<dbReference type="RefSeq" id="WP_108516199.1">
    <property type="nucleotide sequence ID" value="NZ_CP026951.1"/>
</dbReference>
<evidence type="ECO:0008006" key="5">
    <source>
        <dbReference type="Google" id="ProtNLM"/>
    </source>
</evidence>
<feature type="transmembrane region" description="Helical" evidence="2">
    <location>
        <begin position="41"/>
        <end position="65"/>
    </location>
</feature>
<feature type="compositionally biased region" description="Polar residues" evidence="1">
    <location>
        <begin position="219"/>
        <end position="235"/>
    </location>
</feature>
<reference evidence="4" key="1">
    <citation type="submission" date="2018-04" db="EMBL/GenBank/DDBJ databases">
        <authorList>
            <person name="Liu S."/>
            <person name="Wang Z."/>
            <person name="Li J."/>
        </authorList>
    </citation>
    <scope>NUCLEOTIDE SEQUENCE [LARGE SCALE GENOMIC DNA]</scope>
    <source>
        <strain evidence="4">S1194</strain>
    </source>
</reference>
<dbReference type="OrthoDB" id="9809977at2"/>
<feature type="transmembrane region" description="Helical" evidence="2">
    <location>
        <begin position="140"/>
        <end position="160"/>
    </location>
</feature>
<keyword evidence="4" id="KW-1185">Reference proteome</keyword>
<evidence type="ECO:0000313" key="4">
    <source>
        <dbReference type="Proteomes" id="UP000244978"/>
    </source>
</evidence>
<evidence type="ECO:0000256" key="2">
    <source>
        <dbReference type="SAM" id="Phobius"/>
    </source>
</evidence>
<feature type="transmembrane region" description="Helical" evidence="2">
    <location>
        <begin position="7"/>
        <end position="29"/>
    </location>
</feature>
<proteinExistence type="predicted"/>
<accession>A0A2U1SY39</accession>
<evidence type="ECO:0000256" key="1">
    <source>
        <dbReference type="SAM" id="MobiDB-lite"/>
    </source>
</evidence>
<sequence>MPIHTTVLGIARLLTAITGVVALVGDINFTIGTSPLAIGNFFSYFTVESMILAVMVFVWSGIVALTGRRDPLPLDQLRALAVAYVTVSGIVFSVLLIEGTMRGVPVWAPWSSILLHFVIPALALLDWIVAPGRLLPWSTIGWVLVFPAIWVVYTMIRGANVYWYPYFFLDPSLVDVPFELGLYLLAVVVIFASTTTLLIAVSRRRSRARGKPKEKPNATPGQGQQKARGSQEQPA</sequence>
<feature type="transmembrane region" description="Helical" evidence="2">
    <location>
        <begin position="180"/>
        <end position="201"/>
    </location>
</feature>
<dbReference type="KEGG" id="salc:C2138_05670"/>
<feature type="transmembrane region" description="Helical" evidence="2">
    <location>
        <begin position="77"/>
        <end position="97"/>
    </location>
</feature>
<feature type="region of interest" description="Disordered" evidence="1">
    <location>
        <begin position="205"/>
        <end position="235"/>
    </location>
</feature>
<keyword evidence="2" id="KW-0472">Membrane</keyword>